<keyword evidence="14" id="KW-0904">Protein phosphatase</keyword>
<keyword evidence="18" id="KW-0675">Receptor</keyword>
<dbReference type="PROSITE" id="PS50853">
    <property type="entry name" value="FN3"/>
    <property type="match status" value="4"/>
</dbReference>
<protein>
    <recommendedName>
        <fullName evidence="23">Neural cell adhesion molecule L1-like protein</fullName>
        <ecNumber evidence="5">3.1.3.48</ecNumber>
    </recommendedName>
    <alternativeName>
        <fullName evidence="24">Close homolog of L1</fullName>
    </alternativeName>
</protein>
<evidence type="ECO:0000256" key="2">
    <source>
        <dbReference type="ARBA" id="ARBA00004498"/>
    </source>
</evidence>
<dbReference type="Pfam" id="PF13882">
    <property type="entry name" value="Bravo_FIGEY"/>
    <property type="match status" value="1"/>
</dbReference>
<keyword evidence="11" id="KW-0677">Repeat</keyword>
<dbReference type="InterPro" id="IPR003598">
    <property type="entry name" value="Ig_sub2"/>
</dbReference>
<keyword evidence="8" id="KW-0272">Extracellular matrix</keyword>
<dbReference type="GO" id="GO:0005886">
    <property type="term" value="C:plasma membrane"/>
    <property type="evidence" value="ECO:0007669"/>
    <property type="project" value="UniProtKB-SubCell"/>
</dbReference>
<keyword evidence="9 26" id="KW-0812">Transmembrane</keyword>
<gene>
    <name evidence="29" type="ORF">AOXY_G23528</name>
</gene>
<evidence type="ECO:0000313" key="29">
    <source>
        <dbReference type="EMBL" id="KAK1158557.1"/>
    </source>
</evidence>
<evidence type="ECO:0000256" key="18">
    <source>
        <dbReference type="ARBA" id="ARBA00023170"/>
    </source>
</evidence>
<dbReference type="EC" id="3.1.3.48" evidence="5"/>
<dbReference type="FunFam" id="2.60.40.10:FF:000010">
    <property type="entry name" value="receptor-type tyrosine-protein phosphatase delta isoform X1"/>
    <property type="match status" value="1"/>
</dbReference>
<evidence type="ECO:0000256" key="13">
    <source>
        <dbReference type="ARBA" id="ARBA00022889"/>
    </source>
</evidence>
<feature type="domain" description="Ig-like" evidence="27">
    <location>
        <begin position="265"/>
        <end position="352"/>
    </location>
</feature>
<dbReference type="InterPro" id="IPR013098">
    <property type="entry name" value="Ig_I-set"/>
</dbReference>
<feature type="domain" description="Ig-like" evidence="27">
    <location>
        <begin position="49"/>
        <end position="142"/>
    </location>
</feature>
<dbReference type="EMBL" id="JAGXEW010000024">
    <property type="protein sequence ID" value="KAK1158557.1"/>
    <property type="molecule type" value="Genomic_DNA"/>
</dbReference>
<evidence type="ECO:0000256" key="17">
    <source>
        <dbReference type="ARBA" id="ARBA00023157"/>
    </source>
</evidence>
<evidence type="ECO:0000259" key="28">
    <source>
        <dbReference type="PROSITE" id="PS50853"/>
    </source>
</evidence>
<dbReference type="SMART" id="SM00409">
    <property type="entry name" value="IG"/>
    <property type="match status" value="6"/>
</dbReference>
<reference evidence="29" key="1">
    <citation type="submission" date="2022-02" db="EMBL/GenBank/DDBJ databases">
        <title>Atlantic sturgeon de novo genome assembly.</title>
        <authorList>
            <person name="Stock M."/>
            <person name="Klopp C."/>
            <person name="Guiguen Y."/>
            <person name="Cabau C."/>
            <person name="Parinello H."/>
            <person name="Santidrian Yebra-Pimentel E."/>
            <person name="Kuhl H."/>
            <person name="Dirks R.P."/>
            <person name="Guessner J."/>
            <person name="Wuertz S."/>
            <person name="Du K."/>
            <person name="Schartl M."/>
        </authorList>
    </citation>
    <scope>NUCLEOTIDE SEQUENCE</scope>
    <source>
        <strain evidence="29">STURGEONOMICS-FGT-2020</strain>
        <tissue evidence="29">Whole blood</tissue>
    </source>
</reference>
<keyword evidence="10" id="KW-0732">Signal</keyword>
<evidence type="ECO:0000256" key="3">
    <source>
        <dbReference type="ARBA" id="ARBA00008588"/>
    </source>
</evidence>
<evidence type="ECO:0000256" key="8">
    <source>
        <dbReference type="ARBA" id="ARBA00022530"/>
    </source>
</evidence>
<comment type="caution">
    <text evidence="29">The sequence shown here is derived from an EMBL/GenBank/DDBJ whole genome shotgun (WGS) entry which is preliminary data.</text>
</comment>
<comment type="similarity">
    <text evidence="4">Belongs to the protein-tyrosine phosphatase family. Receptor class 2A subfamily.</text>
</comment>
<keyword evidence="19" id="KW-0325">Glycoprotein</keyword>
<evidence type="ECO:0000256" key="14">
    <source>
        <dbReference type="ARBA" id="ARBA00022912"/>
    </source>
</evidence>
<dbReference type="FunFam" id="2.60.40.10:FF:000367">
    <property type="entry name" value="Neural cell adhesion molecule L1-like protein"/>
    <property type="match status" value="1"/>
</dbReference>
<evidence type="ECO:0000256" key="21">
    <source>
        <dbReference type="ARBA" id="ARBA00051722"/>
    </source>
</evidence>
<evidence type="ECO:0000256" key="19">
    <source>
        <dbReference type="ARBA" id="ARBA00023180"/>
    </source>
</evidence>
<dbReference type="InterPro" id="IPR003599">
    <property type="entry name" value="Ig_sub"/>
</dbReference>
<feature type="domain" description="Ig-like" evidence="27">
    <location>
        <begin position="144"/>
        <end position="237"/>
    </location>
</feature>
<dbReference type="GO" id="GO:0098632">
    <property type="term" value="F:cell-cell adhesion mediator activity"/>
    <property type="evidence" value="ECO:0007669"/>
    <property type="project" value="TreeGrafter"/>
</dbReference>
<feature type="region of interest" description="Disordered" evidence="25">
    <location>
        <begin position="715"/>
        <end position="740"/>
    </location>
</feature>
<dbReference type="PANTHER" id="PTHR44170:SF45">
    <property type="entry name" value="NEURAL CELL ADHESION MOLECULE L1-LIKE PROTEIN ISOFORM X1"/>
    <property type="match status" value="1"/>
</dbReference>
<evidence type="ECO:0000256" key="4">
    <source>
        <dbReference type="ARBA" id="ARBA00010504"/>
    </source>
</evidence>
<dbReference type="PROSITE" id="PS50835">
    <property type="entry name" value="IG_LIKE"/>
    <property type="match status" value="6"/>
</dbReference>
<evidence type="ECO:0000256" key="1">
    <source>
        <dbReference type="ARBA" id="ARBA00004251"/>
    </source>
</evidence>
<evidence type="ECO:0000256" key="15">
    <source>
        <dbReference type="ARBA" id="ARBA00022989"/>
    </source>
</evidence>
<accession>A0AAD8CXW9</accession>
<evidence type="ECO:0000256" key="11">
    <source>
        <dbReference type="ARBA" id="ARBA00022737"/>
    </source>
</evidence>
<feature type="domain" description="Fibronectin type-III" evidence="28">
    <location>
        <begin position="733"/>
        <end position="829"/>
    </location>
</feature>
<evidence type="ECO:0000256" key="23">
    <source>
        <dbReference type="ARBA" id="ARBA00072847"/>
    </source>
</evidence>
<dbReference type="InterPro" id="IPR036116">
    <property type="entry name" value="FN3_sf"/>
</dbReference>
<feature type="transmembrane region" description="Helical" evidence="26">
    <location>
        <begin position="1181"/>
        <end position="1202"/>
    </location>
</feature>
<dbReference type="GO" id="GO:0007420">
    <property type="term" value="P:brain development"/>
    <property type="evidence" value="ECO:0007669"/>
    <property type="project" value="TreeGrafter"/>
</dbReference>
<dbReference type="CDD" id="cd00063">
    <property type="entry name" value="FN3"/>
    <property type="match status" value="5"/>
</dbReference>
<evidence type="ECO:0000256" key="22">
    <source>
        <dbReference type="ARBA" id="ARBA00062194"/>
    </source>
</evidence>
<dbReference type="FunFam" id="2.60.40.10:FF:000038">
    <property type="entry name" value="Neuronal cell adhesion molecule"/>
    <property type="match status" value="1"/>
</dbReference>
<dbReference type="FunFam" id="2.60.40.10:FF:000418">
    <property type="entry name" value="Neural cell adhesion molecule L1-like protein"/>
    <property type="match status" value="1"/>
</dbReference>
<comment type="catalytic activity">
    <reaction evidence="21">
        <text>O-phospho-L-tyrosyl-[protein] + H2O = L-tyrosyl-[protein] + phosphate</text>
        <dbReference type="Rhea" id="RHEA:10684"/>
        <dbReference type="Rhea" id="RHEA-COMP:10136"/>
        <dbReference type="Rhea" id="RHEA-COMP:20101"/>
        <dbReference type="ChEBI" id="CHEBI:15377"/>
        <dbReference type="ChEBI" id="CHEBI:43474"/>
        <dbReference type="ChEBI" id="CHEBI:46858"/>
        <dbReference type="ChEBI" id="CHEBI:61978"/>
        <dbReference type="EC" id="3.1.3.48"/>
    </reaction>
</comment>
<keyword evidence="17" id="KW-1015">Disulfide bond</keyword>
<keyword evidence="15 26" id="KW-1133">Transmembrane helix</keyword>
<evidence type="ECO:0000256" key="20">
    <source>
        <dbReference type="ARBA" id="ARBA00023319"/>
    </source>
</evidence>
<dbReference type="GO" id="GO:0007411">
    <property type="term" value="P:axon guidance"/>
    <property type="evidence" value="ECO:0007669"/>
    <property type="project" value="TreeGrafter"/>
</dbReference>
<name>A0AAD8CXW9_ACIOX</name>
<proteinExistence type="inferred from homology"/>
<dbReference type="GO" id="GO:0030424">
    <property type="term" value="C:axon"/>
    <property type="evidence" value="ECO:0007669"/>
    <property type="project" value="TreeGrafter"/>
</dbReference>
<dbReference type="Pfam" id="PF13927">
    <property type="entry name" value="Ig_3"/>
    <property type="match status" value="2"/>
</dbReference>
<evidence type="ECO:0000256" key="10">
    <source>
        <dbReference type="ARBA" id="ARBA00022729"/>
    </source>
</evidence>
<feature type="domain" description="Ig-like" evidence="27">
    <location>
        <begin position="444"/>
        <end position="528"/>
    </location>
</feature>
<dbReference type="Proteomes" id="UP001230051">
    <property type="component" value="Unassembled WGS sequence"/>
</dbReference>
<keyword evidence="16 26" id="KW-0472">Membrane</keyword>
<feature type="domain" description="Fibronectin type-III" evidence="28">
    <location>
        <begin position="834"/>
        <end position="936"/>
    </location>
</feature>
<feature type="domain" description="Ig-like" evidence="27">
    <location>
        <begin position="537"/>
        <end position="629"/>
    </location>
</feature>
<dbReference type="InterPro" id="IPR026966">
    <property type="entry name" value="Neurofascin/L1/NrCAM_C"/>
</dbReference>
<evidence type="ECO:0000256" key="25">
    <source>
        <dbReference type="SAM" id="MobiDB-lite"/>
    </source>
</evidence>
<dbReference type="FunFam" id="2.60.40.10:FF:000347">
    <property type="entry name" value="Neuronal cell adhesion molecule"/>
    <property type="match status" value="1"/>
</dbReference>
<keyword evidence="12" id="KW-0378">Hydrolase</keyword>
<evidence type="ECO:0000256" key="6">
    <source>
        <dbReference type="ARBA" id="ARBA00022475"/>
    </source>
</evidence>
<dbReference type="SUPFAM" id="SSF48726">
    <property type="entry name" value="Immunoglobulin"/>
    <property type="match status" value="6"/>
</dbReference>
<evidence type="ECO:0000256" key="5">
    <source>
        <dbReference type="ARBA" id="ARBA00013064"/>
    </source>
</evidence>
<evidence type="ECO:0000256" key="26">
    <source>
        <dbReference type="SAM" id="Phobius"/>
    </source>
</evidence>
<keyword evidence="13" id="KW-0130">Cell adhesion</keyword>
<keyword evidence="30" id="KW-1185">Reference proteome</keyword>
<dbReference type="InterPro" id="IPR036179">
    <property type="entry name" value="Ig-like_dom_sf"/>
</dbReference>
<dbReference type="FunFam" id="2.60.40.10:FF:000768">
    <property type="entry name" value="Neural cell adhesion molecule L1-like protein"/>
    <property type="match status" value="1"/>
</dbReference>
<dbReference type="FunFam" id="2.60.40.10:FF:000005">
    <property type="entry name" value="Neuronal cell adhesion molecule"/>
    <property type="match status" value="1"/>
</dbReference>
<feature type="domain" description="Fibronectin type-III" evidence="28">
    <location>
        <begin position="940"/>
        <end position="1037"/>
    </location>
</feature>
<feature type="domain" description="Ig-like" evidence="27">
    <location>
        <begin position="357"/>
        <end position="439"/>
    </location>
</feature>
<dbReference type="InterPro" id="IPR003961">
    <property type="entry name" value="FN3_dom"/>
</dbReference>
<keyword evidence="7" id="KW-0964">Secreted</keyword>
<feature type="domain" description="Fibronectin type-III" evidence="28">
    <location>
        <begin position="636"/>
        <end position="731"/>
    </location>
</feature>
<dbReference type="Gene3D" id="2.60.40.10">
    <property type="entry name" value="Immunoglobulins"/>
    <property type="match status" value="11"/>
</dbReference>
<evidence type="ECO:0000256" key="12">
    <source>
        <dbReference type="ARBA" id="ARBA00022801"/>
    </source>
</evidence>
<keyword evidence="20" id="KW-0393">Immunoglobulin domain</keyword>
<evidence type="ECO:0000313" key="30">
    <source>
        <dbReference type="Proteomes" id="UP001230051"/>
    </source>
</evidence>
<evidence type="ECO:0000259" key="27">
    <source>
        <dbReference type="PROSITE" id="PS50835"/>
    </source>
</evidence>
<dbReference type="Pfam" id="PF00041">
    <property type="entry name" value="fn3"/>
    <property type="match status" value="3"/>
</dbReference>
<dbReference type="SMART" id="SM00408">
    <property type="entry name" value="IGc2"/>
    <property type="match status" value="5"/>
</dbReference>
<dbReference type="Pfam" id="PF07679">
    <property type="entry name" value="I-set"/>
    <property type="match status" value="3"/>
</dbReference>
<dbReference type="GO" id="GO:0004725">
    <property type="term" value="F:protein tyrosine phosphatase activity"/>
    <property type="evidence" value="ECO:0007669"/>
    <property type="project" value="UniProtKB-EC"/>
</dbReference>
<dbReference type="InterPro" id="IPR013783">
    <property type="entry name" value="Ig-like_fold"/>
</dbReference>
<comment type="subunit">
    <text evidence="22">May interact with L1CAM. May interact with ITGB1/ITGA1 heterodimer and ITGB1/ITGA2 heterodimer as well as with ANK3.</text>
</comment>
<evidence type="ECO:0000256" key="16">
    <source>
        <dbReference type="ARBA" id="ARBA00023136"/>
    </source>
</evidence>
<evidence type="ECO:0000256" key="9">
    <source>
        <dbReference type="ARBA" id="ARBA00022692"/>
    </source>
</evidence>
<dbReference type="PANTHER" id="PTHR44170">
    <property type="entry name" value="PROTEIN SIDEKICK"/>
    <property type="match status" value="1"/>
</dbReference>
<dbReference type="SMART" id="SM00060">
    <property type="entry name" value="FN3"/>
    <property type="match status" value="5"/>
</dbReference>
<keyword evidence="6" id="KW-1003">Cell membrane</keyword>
<organism evidence="29 30">
    <name type="scientific">Acipenser oxyrinchus oxyrinchus</name>
    <dbReference type="NCBI Taxonomy" id="40147"/>
    <lineage>
        <taxon>Eukaryota</taxon>
        <taxon>Metazoa</taxon>
        <taxon>Chordata</taxon>
        <taxon>Craniata</taxon>
        <taxon>Vertebrata</taxon>
        <taxon>Euteleostomi</taxon>
        <taxon>Actinopterygii</taxon>
        <taxon>Chondrostei</taxon>
        <taxon>Acipenseriformes</taxon>
        <taxon>Acipenseridae</taxon>
        <taxon>Acipenser</taxon>
    </lineage>
</organism>
<comment type="subcellular location">
    <subcellularLocation>
        <location evidence="1">Cell membrane</location>
        <topology evidence="1">Single-pass type I membrane protein</topology>
    </subcellularLocation>
    <subcellularLocation>
        <location evidence="2">Secreted</location>
        <location evidence="2">Extracellular space</location>
        <location evidence="2">Extracellular matrix</location>
    </subcellularLocation>
</comment>
<dbReference type="FunFam" id="2.60.40.10:FF:000057">
    <property type="entry name" value="neural cell adhesion molecule L1"/>
    <property type="match status" value="1"/>
</dbReference>
<comment type="similarity">
    <text evidence="3">Belongs to the immunoglobulin superfamily. L1/neurofascin/NgCAM family.</text>
</comment>
<evidence type="ECO:0000256" key="24">
    <source>
        <dbReference type="ARBA" id="ARBA00082292"/>
    </source>
</evidence>
<dbReference type="SUPFAM" id="SSF49265">
    <property type="entry name" value="Fibronectin type III"/>
    <property type="match status" value="3"/>
</dbReference>
<sequence length="1307" mass="144711">MGFATCFSCKVMKTLRTAGVSFSFALSAILCLLKWTAALDIPLEVEQLPTITEQSPTSQVAFPFDENVPIKCEAKGNPHPEFKWTKDGQPFDPSDDPRVTMVENSGTFIIGNNGNISEFQGVYRCSAANKLGTAISEEIEIIIPTIPKFPKEKHPPITVEEGNAVVLQCNPPKGIPPLKIHWMTIRLQHIEQDERVSVGLNGDLYFSNVLEKDSRRDYCCFAAFPRIRTIVQKTPMTLIVNRIQSFSDTESSVTSGANSILQRKPKLLTPSGGHSTISIVKADTLHLECIAEGLPTPKIEWTRLDGELPKRAVFPNQGKLLKIPEVTEAENGLYQCNAANALGKVSHNFHVTVEEPPRWVSKPESMIYTIGSDVTLDCKAAGKPEPTIQWKVNGVPLRNMPVSIDNQIVRRNVKKNDSAVYQCEASNKHGTILASANILVMNLPPMLLTDNNLEYAAVEGKDVLLDCKVFGSPHPVVEWDREDSASPVQGPKYSIHENGSLKIKNTVKEDSGLYTCLTGNTEGKAAITAILDIRDATQIVEPPENIKVLRGSTAQFTCGAKYDSAFANDFQVSWNKDNEEITFIHTDNSRFYVEDGVLQILNVCAEDQGNYTCVASTSLDQAQETAELIVLDVPDPPEELKLSEPKNTSVRLNWTPGNSHNKPIIEFIVEYEESRWKPGDWHELVRVPGNHTSALLKLHGHVDYQFRVSAVNEIGRSQPSDPSDRYKTLPTAPEHNPGGIIMEGNLPNEIHIKWEPLKPIEQNGPGLEYKVSWRRKGVEDNWNEEVVKRHSFFIRNTPTFEPYEIQIQAINHLGFGPEPKVVTGFSGEDFPESAPQNVTVEIMNSTVIKVNWLRVPQESIRGHLGGYRVHWWKVRSLLEGKRGHSEKHSLTFHGDRNHGMVPGLKPFSEYSLIVMAFNGRGNGPASAPFTFKTPEGVPELPALLRVASFSKDSITLLWVPPLEQNGILTGHMLQYQLINDTEELGNLHNITISDLTVTRWKVEGLETSSKYKFYMSACTRVGCGKPITEEGITTMEGDLTSSTAAAGDTNFRHTTTLSIPTTTLSPVANVSLSSIEPAFLNISSSVSDTKANISWITGMAQKESEFYIAYMNNRKGNWKISEAVNISQNFHIIEGLDPGSEYTIRLMTKNWVDNTSIFEDVVETRGKAYAGIYDGISTQGWFIGMMCAVALLTLIMLIACFVQRNKGGKYSVKEKEDLHPDLESPGINDDTFCEYSDNDEKPLKGSLQSLDGEIKAAESGDSLAGYGDEEHDQFNEDGSFIGEYAAHKNKGPVGVNGSSKGLHQVTA</sequence>
<evidence type="ECO:0000256" key="7">
    <source>
        <dbReference type="ARBA" id="ARBA00022525"/>
    </source>
</evidence>
<dbReference type="InterPro" id="IPR007110">
    <property type="entry name" value="Ig-like_dom"/>
</dbReference>